<organism evidence="7 8">
    <name type="scientific">Methylomonas koyamae</name>
    <dbReference type="NCBI Taxonomy" id="702114"/>
    <lineage>
        <taxon>Bacteria</taxon>
        <taxon>Pseudomonadati</taxon>
        <taxon>Pseudomonadota</taxon>
        <taxon>Gammaproteobacteria</taxon>
        <taxon>Methylococcales</taxon>
        <taxon>Methylococcaceae</taxon>
        <taxon>Methylomonas</taxon>
    </lineage>
</organism>
<dbReference type="Proteomes" id="UP000077628">
    <property type="component" value="Unassembled WGS sequence"/>
</dbReference>
<comment type="similarity">
    <text evidence="2">Belongs to the P-Pant transferase superfamily. Gsp/Sfp/HetI/AcpT family.</text>
</comment>
<keyword evidence="5" id="KW-0460">Magnesium</keyword>
<dbReference type="Gene3D" id="3.90.470.20">
    <property type="entry name" value="4'-phosphopantetheinyl transferase domain"/>
    <property type="match status" value="1"/>
</dbReference>
<gene>
    <name evidence="7" type="ORF">A1355_22105</name>
</gene>
<dbReference type="Pfam" id="PF01648">
    <property type="entry name" value="ACPS"/>
    <property type="match status" value="1"/>
</dbReference>
<evidence type="ECO:0000256" key="1">
    <source>
        <dbReference type="ARBA" id="ARBA00001946"/>
    </source>
</evidence>
<evidence type="ECO:0000259" key="6">
    <source>
        <dbReference type="Pfam" id="PF01648"/>
    </source>
</evidence>
<evidence type="ECO:0000256" key="2">
    <source>
        <dbReference type="ARBA" id="ARBA00010990"/>
    </source>
</evidence>
<proteinExistence type="inferred from homology"/>
<dbReference type="OrthoDB" id="9808281at2"/>
<dbReference type="InterPro" id="IPR004568">
    <property type="entry name" value="Ppantetheine-prot_Trfase_dom"/>
</dbReference>
<dbReference type="GO" id="GO:0019878">
    <property type="term" value="P:lysine biosynthetic process via aminoadipic acid"/>
    <property type="evidence" value="ECO:0007669"/>
    <property type="project" value="TreeGrafter"/>
</dbReference>
<name>A0A177NYT2_9GAMM</name>
<feature type="domain" description="4'-phosphopantetheinyl transferase" evidence="6">
    <location>
        <begin position="106"/>
        <end position="210"/>
    </location>
</feature>
<dbReference type="PANTHER" id="PTHR12215">
    <property type="entry name" value="PHOSPHOPANTETHEINE TRANSFERASE"/>
    <property type="match status" value="1"/>
</dbReference>
<dbReference type="GO" id="GO:0005829">
    <property type="term" value="C:cytosol"/>
    <property type="evidence" value="ECO:0007669"/>
    <property type="project" value="TreeGrafter"/>
</dbReference>
<comment type="cofactor">
    <cofactor evidence="1">
        <name>Mg(2+)</name>
        <dbReference type="ChEBI" id="CHEBI:18420"/>
    </cofactor>
</comment>
<dbReference type="EMBL" id="LUUK01000068">
    <property type="protein sequence ID" value="OAI22982.1"/>
    <property type="molecule type" value="Genomic_DNA"/>
</dbReference>
<dbReference type="SUPFAM" id="SSF56214">
    <property type="entry name" value="4'-phosphopantetheinyl transferase"/>
    <property type="match status" value="2"/>
</dbReference>
<evidence type="ECO:0000256" key="3">
    <source>
        <dbReference type="ARBA" id="ARBA00022679"/>
    </source>
</evidence>
<comment type="caution">
    <text evidence="7">The sequence shown here is derived from an EMBL/GenBank/DDBJ whole genome shotgun (WGS) entry which is preliminary data.</text>
</comment>
<evidence type="ECO:0000313" key="8">
    <source>
        <dbReference type="Proteomes" id="UP000077628"/>
    </source>
</evidence>
<dbReference type="InterPro" id="IPR037143">
    <property type="entry name" value="4-PPantetheinyl_Trfase_dom_sf"/>
</dbReference>
<dbReference type="RefSeq" id="WP_064026150.1">
    <property type="nucleotide sequence ID" value="NZ_LUUK01000068.1"/>
</dbReference>
<protein>
    <recommendedName>
        <fullName evidence="6">4'-phosphopantetheinyl transferase domain-containing protein</fullName>
    </recommendedName>
</protein>
<dbReference type="GO" id="GO:0006633">
    <property type="term" value="P:fatty acid biosynthetic process"/>
    <property type="evidence" value="ECO:0007669"/>
    <property type="project" value="InterPro"/>
</dbReference>
<dbReference type="STRING" id="702114.A1355_22105"/>
<dbReference type="PANTHER" id="PTHR12215:SF10">
    <property type="entry name" value="L-AMINOADIPATE-SEMIALDEHYDE DEHYDROGENASE-PHOSPHOPANTETHEINYL TRANSFERASE"/>
    <property type="match status" value="1"/>
</dbReference>
<evidence type="ECO:0000313" key="7">
    <source>
        <dbReference type="EMBL" id="OAI22982.1"/>
    </source>
</evidence>
<dbReference type="GO" id="GO:0008897">
    <property type="term" value="F:holo-[acyl-carrier-protein] synthase activity"/>
    <property type="evidence" value="ECO:0007669"/>
    <property type="project" value="InterPro"/>
</dbReference>
<keyword evidence="4" id="KW-0479">Metal-binding</keyword>
<evidence type="ECO:0000256" key="5">
    <source>
        <dbReference type="ARBA" id="ARBA00022842"/>
    </source>
</evidence>
<dbReference type="GO" id="GO:0000287">
    <property type="term" value="F:magnesium ion binding"/>
    <property type="evidence" value="ECO:0007669"/>
    <property type="project" value="InterPro"/>
</dbReference>
<reference evidence="8" key="1">
    <citation type="submission" date="2016-03" db="EMBL/GenBank/DDBJ databases">
        <authorList>
            <person name="Heylen K."/>
            <person name="De Vos P."/>
            <person name="Vekeman B."/>
        </authorList>
    </citation>
    <scope>NUCLEOTIDE SEQUENCE [LARGE SCALE GENOMIC DNA]</scope>
    <source>
        <strain evidence="8">R-45383</strain>
    </source>
</reference>
<dbReference type="InterPro" id="IPR050559">
    <property type="entry name" value="P-Pant_transferase_sf"/>
</dbReference>
<dbReference type="InterPro" id="IPR008278">
    <property type="entry name" value="4-PPantetheinyl_Trfase_dom"/>
</dbReference>
<sequence>MSGGFVDVWQGCLDLPEAVTTRLAEVLSADERARAAAFKFAHLRDRYVVGRGLLRQTLASYTGSDPAGLRFRVGEFGKPALSGGPGFNVSHTADALLIAVADAADIGIDIEAVKPTRDLSGLAERCFSVDEYAVWLSLAESERVAAFYRLWTKKEAFVKAVGRGIALGVELCEFDVTAGGGLRKVPDEYGPVEAWRVEELDAGADFSAALVGPARAYRLRRLLLADGYGGGI</sequence>
<keyword evidence="8" id="KW-1185">Reference proteome</keyword>
<dbReference type="AlphaFoldDB" id="A0A177NYT2"/>
<keyword evidence="3" id="KW-0808">Transferase</keyword>
<accession>A0A177NYT2</accession>
<evidence type="ECO:0000256" key="4">
    <source>
        <dbReference type="ARBA" id="ARBA00022723"/>
    </source>
</evidence>
<dbReference type="NCBIfam" id="TIGR00556">
    <property type="entry name" value="pantethn_trn"/>
    <property type="match status" value="1"/>
</dbReference>